<dbReference type="GO" id="GO:0016853">
    <property type="term" value="F:isomerase activity"/>
    <property type="evidence" value="ECO:0007669"/>
    <property type="project" value="UniProtKB-KW"/>
</dbReference>
<protein>
    <submittedName>
        <fullName evidence="4">PhzF family phenazine biosynthesis protein</fullName>
    </submittedName>
</protein>
<evidence type="ECO:0000313" key="4">
    <source>
        <dbReference type="EMBL" id="TCM67747.1"/>
    </source>
</evidence>
<dbReference type="GO" id="GO:0005737">
    <property type="term" value="C:cytoplasm"/>
    <property type="evidence" value="ECO:0007669"/>
    <property type="project" value="TreeGrafter"/>
</dbReference>
<keyword evidence="2" id="KW-0413">Isomerase</keyword>
<dbReference type="PIRSF" id="PIRSF016184">
    <property type="entry name" value="PhzC_PhzF"/>
    <property type="match status" value="1"/>
</dbReference>
<keyword evidence="5" id="KW-1185">Reference proteome</keyword>
<evidence type="ECO:0000256" key="1">
    <source>
        <dbReference type="ARBA" id="ARBA00008270"/>
    </source>
</evidence>
<evidence type="ECO:0000256" key="2">
    <source>
        <dbReference type="ARBA" id="ARBA00023235"/>
    </source>
</evidence>
<gene>
    <name evidence="4" type="ORF">EC844_10741</name>
</gene>
<dbReference type="Proteomes" id="UP000294963">
    <property type="component" value="Unassembled WGS sequence"/>
</dbReference>
<organism evidence="4 5">
    <name type="scientific">Acinetobacter calcoaceticus</name>
    <dbReference type="NCBI Taxonomy" id="471"/>
    <lineage>
        <taxon>Bacteria</taxon>
        <taxon>Pseudomonadati</taxon>
        <taxon>Pseudomonadota</taxon>
        <taxon>Gammaproteobacteria</taxon>
        <taxon>Moraxellales</taxon>
        <taxon>Moraxellaceae</taxon>
        <taxon>Acinetobacter</taxon>
        <taxon>Acinetobacter calcoaceticus/baumannii complex</taxon>
    </lineage>
</organism>
<dbReference type="AlphaFoldDB" id="A0A4R1XTI3"/>
<dbReference type="Pfam" id="PF02567">
    <property type="entry name" value="PhzC-PhzF"/>
    <property type="match status" value="1"/>
</dbReference>
<name>A0A4R1XTI3_ACICA</name>
<proteinExistence type="inferred from homology"/>
<accession>A0A4R1XTI3</accession>
<dbReference type="Gene3D" id="3.10.310.10">
    <property type="entry name" value="Diaminopimelate Epimerase, Chain A, domain 1"/>
    <property type="match status" value="2"/>
</dbReference>
<dbReference type="OrthoDB" id="9788221at2"/>
<dbReference type="EMBL" id="SLVJ01000007">
    <property type="protein sequence ID" value="TCM67747.1"/>
    <property type="molecule type" value="Genomic_DNA"/>
</dbReference>
<dbReference type="SUPFAM" id="SSF54506">
    <property type="entry name" value="Diaminopimelate epimerase-like"/>
    <property type="match status" value="1"/>
</dbReference>
<dbReference type="PANTHER" id="PTHR13774:SF17">
    <property type="entry name" value="PHENAZINE BIOSYNTHESIS-LIKE DOMAIN-CONTAINING PROTEIN"/>
    <property type="match status" value="1"/>
</dbReference>
<dbReference type="InterPro" id="IPR003719">
    <property type="entry name" value="Phenazine_PhzF-like"/>
</dbReference>
<comment type="similarity">
    <text evidence="1">Belongs to the PhzF family.</text>
</comment>
<sequence>MKMYQVDAFSKVLFQGNPAAVIVLDQGAAWLDDALMQNIALENNLAETAFVRPIDADNFEIRWFSPYVEVAFCGHATLASAFVLFKDYTDAAVIHFHVKNLGLFIVHQAEDGKIHMNFPMRRAEKLVDYPAIIHQAIDRPIVEVYINAQAYILVCATEADVREAVPNLDVIRQLAGPDQLRTAITASQNTHFEQSLDVAVTANAEQYDYVARYFAPHIGIDEDPVTGSMHTGLAPFWAERLGKTELLAFQASARGGELYCVIKADDRVEISGYAKLYMQAEIVIE</sequence>
<reference evidence="4 5" key="1">
    <citation type="submission" date="2019-03" db="EMBL/GenBank/DDBJ databases">
        <title>Genomic analyses of the natural microbiome of Caenorhabditis elegans.</title>
        <authorList>
            <person name="Samuel B."/>
        </authorList>
    </citation>
    <scope>NUCLEOTIDE SEQUENCE [LARGE SCALE GENOMIC DNA]</scope>
    <source>
        <strain evidence="4 5">JUb89</strain>
    </source>
</reference>
<feature type="active site" evidence="3">
    <location>
        <position position="47"/>
    </location>
</feature>
<evidence type="ECO:0000313" key="5">
    <source>
        <dbReference type="Proteomes" id="UP000294963"/>
    </source>
</evidence>
<dbReference type="PANTHER" id="PTHR13774">
    <property type="entry name" value="PHENAZINE BIOSYNTHESIS PROTEIN"/>
    <property type="match status" value="1"/>
</dbReference>
<dbReference type="NCBIfam" id="TIGR00654">
    <property type="entry name" value="PhzF_family"/>
    <property type="match status" value="1"/>
</dbReference>
<evidence type="ECO:0000256" key="3">
    <source>
        <dbReference type="PIRSR" id="PIRSR016184-1"/>
    </source>
</evidence>
<comment type="caution">
    <text evidence="4">The sequence shown here is derived from an EMBL/GenBank/DDBJ whole genome shotgun (WGS) entry which is preliminary data.</text>
</comment>